<evidence type="ECO:0000313" key="4">
    <source>
        <dbReference type="EMBL" id="CAF1317274.1"/>
    </source>
</evidence>
<evidence type="ECO:0000256" key="1">
    <source>
        <dbReference type="PROSITE-ProRule" id="PRU00266"/>
    </source>
</evidence>
<dbReference type="SUPFAM" id="SSF54768">
    <property type="entry name" value="dsRNA-binding domain-like"/>
    <property type="match status" value="1"/>
</dbReference>
<dbReference type="Pfam" id="PF02137">
    <property type="entry name" value="A_deamin"/>
    <property type="match status" value="1"/>
</dbReference>
<feature type="domain" description="DRBM" evidence="2">
    <location>
        <begin position="84"/>
        <end position="150"/>
    </location>
</feature>
<dbReference type="PROSITE" id="PS50137">
    <property type="entry name" value="DS_RBD"/>
    <property type="match status" value="1"/>
</dbReference>
<proteinExistence type="predicted"/>
<reference evidence="4" key="1">
    <citation type="submission" date="2021-02" db="EMBL/GenBank/DDBJ databases">
        <authorList>
            <person name="Nowell W R."/>
        </authorList>
    </citation>
    <scope>NUCLEOTIDE SEQUENCE</scope>
</reference>
<dbReference type="Gene3D" id="3.30.160.20">
    <property type="match status" value="2"/>
</dbReference>
<comment type="caution">
    <text evidence="4">The sequence shown here is derived from an EMBL/GenBank/DDBJ whole genome shotgun (WGS) entry which is preliminary data.</text>
</comment>
<name>A0A815F0P3_9BILA</name>
<organism evidence="4 7">
    <name type="scientific">Adineta steineri</name>
    <dbReference type="NCBI Taxonomy" id="433720"/>
    <lineage>
        <taxon>Eukaryota</taxon>
        <taxon>Metazoa</taxon>
        <taxon>Spiralia</taxon>
        <taxon>Gnathifera</taxon>
        <taxon>Rotifera</taxon>
        <taxon>Eurotatoria</taxon>
        <taxon>Bdelloidea</taxon>
        <taxon>Adinetida</taxon>
        <taxon>Adinetidae</taxon>
        <taxon>Adineta</taxon>
    </lineage>
</organism>
<dbReference type="GO" id="GO:0005730">
    <property type="term" value="C:nucleolus"/>
    <property type="evidence" value="ECO:0007669"/>
    <property type="project" value="TreeGrafter"/>
</dbReference>
<dbReference type="AlphaFoldDB" id="A0A815F0P3"/>
<dbReference type="GO" id="GO:0008251">
    <property type="term" value="F:tRNA-specific adenosine deaminase activity"/>
    <property type="evidence" value="ECO:0007669"/>
    <property type="project" value="TreeGrafter"/>
</dbReference>
<feature type="domain" description="A to I editase" evidence="3">
    <location>
        <begin position="291"/>
        <end position="601"/>
    </location>
</feature>
<gene>
    <name evidence="4" type="ORF">BJG266_LOCUS33147</name>
    <name evidence="5" type="ORF">QVE165_LOCUS50266</name>
</gene>
<dbReference type="SMART" id="SM00358">
    <property type="entry name" value="DSRM"/>
    <property type="match status" value="2"/>
</dbReference>
<dbReference type="GO" id="GO:0006382">
    <property type="term" value="P:adenosine to inosine editing"/>
    <property type="evidence" value="ECO:0007669"/>
    <property type="project" value="TreeGrafter"/>
</dbReference>
<dbReference type="PANTHER" id="PTHR10910">
    <property type="entry name" value="EUKARYOTE SPECIFIC DSRNA BINDING PROTEIN"/>
    <property type="match status" value="1"/>
</dbReference>
<evidence type="ECO:0000313" key="7">
    <source>
        <dbReference type="Proteomes" id="UP000663877"/>
    </source>
</evidence>
<evidence type="ECO:0000259" key="2">
    <source>
        <dbReference type="PROSITE" id="PS50137"/>
    </source>
</evidence>
<sequence>MFPFGHCLYMPLSLPIPIPFYNNIFLNPHSLNLSPITKFNSNIVQQTLSHRFKRTHNDIHNIQQKKRFRYSLTTTTKDNNLSRSSKNAVMLLYEIKPSIEYKLVCQTGPSHRPMFRMTVEVNGELFEGIAQTKREAKQAAAEKALESFSLSNNNLLNVNENVTELNLIESNEMCYLKQIKPNVEFKEIKCEKNGFKFVISFDNKYFIGKGEKKEIAKTQVIQLALQKLFENNPFSLNLVCCDYNFGDYIEKCIEEKFHELTQNDFRLKRYRVLSGIVLTHNLNFQSMKIICLTTGTKSVNENNKQLVNDCHAEMLAHRCLIRYCYEELNLLINQNSNESIFERINNTNRFQLKSSVSFHLYISTTPCGDARLFSSDQIRSVDLKHSLMKSRGLLRTKISGNEGTIPVLAQTMYYNIHTLDDDDNNNKQLFIMSCSDKLCRWNFIGLQGGLLTILINPIYLTSIIIGNSLCNNNHIHQSLFGRIEQKLNHLSAPYGLRRPFISSINNRKVQNMGRAPICSLLWNCVDNKCEIINSSTGLTILNESSTVSKAVLFEKWKNLMNKIQGNMISISYSDAKQLAVEYRKTKEEINKAFENSGFGRWAALIK</sequence>
<dbReference type="GO" id="GO:0006396">
    <property type="term" value="P:RNA processing"/>
    <property type="evidence" value="ECO:0007669"/>
    <property type="project" value="InterPro"/>
</dbReference>
<protein>
    <submittedName>
        <fullName evidence="4">Uncharacterized protein</fullName>
    </submittedName>
</protein>
<evidence type="ECO:0000313" key="6">
    <source>
        <dbReference type="Proteomes" id="UP000663832"/>
    </source>
</evidence>
<dbReference type="GO" id="GO:0003725">
    <property type="term" value="F:double-stranded RNA binding"/>
    <property type="evidence" value="ECO:0007669"/>
    <property type="project" value="TreeGrafter"/>
</dbReference>
<evidence type="ECO:0000259" key="3">
    <source>
        <dbReference type="PROSITE" id="PS50141"/>
    </source>
</evidence>
<dbReference type="Proteomes" id="UP000663877">
    <property type="component" value="Unassembled WGS sequence"/>
</dbReference>
<dbReference type="CDD" id="cd00048">
    <property type="entry name" value="DSRM_SF"/>
    <property type="match status" value="1"/>
</dbReference>
<dbReference type="OrthoDB" id="10268011at2759"/>
<dbReference type="Pfam" id="PF00035">
    <property type="entry name" value="dsrm"/>
    <property type="match status" value="1"/>
</dbReference>
<accession>A0A815F0P3</accession>
<dbReference type="GO" id="GO:0003726">
    <property type="term" value="F:double-stranded RNA adenosine deaminase activity"/>
    <property type="evidence" value="ECO:0007669"/>
    <property type="project" value="TreeGrafter"/>
</dbReference>
<keyword evidence="1" id="KW-0694">RNA-binding</keyword>
<dbReference type="EMBL" id="CAJNOI010000612">
    <property type="protein sequence ID" value="CAF1317274.1"/>
    <property type="molecule type" value="Genomic_DNA"/>
</dbReference>
<dbReference type="PANTHER" id="PTHR10910:SF62">
    <property type="entry name" value="AT07585P-RELATED"/>
    <property type="match status" value="1"/>
</dbReference>
<dbReference type="SMART" id="SM00552">
    <property type="entry name" value="ADEAMc"/>
    <property type="match status" value="1"/>
</dbReference>
<dbReference type="InterPro" id="IPR014720">
    <property type="entry name" value="dsRBD_dom"/>
</dbReference>
<dbReference type="InterPro" id="IPR002466">
    <property type="entry name" value="A_deamin"/>
</dbReference>
<evidence type="ECO:0000313" key="5">
    <source>
        <dbReference type="EMBL" id="CAF1582904.1"/>
    </source>
</evidence>
<dbReference type="Proteomes" id="UP000663832">
    <property type="component" value="Unassembled WGS sequence"/>
</dbReference>
<dbReference type="PROSITE" id="PS50141">
    <property type="entry name" value="A_DEAMIN_EDITASE"/>
    <property type="match status" value="1"/>
</dbReference>
<dbReference type="GO" id="GO:0005737">
    <property type="term" value="C:cytoplasm"/>
    <property type="evidence" value="ECO:0007669"/>
    <property type="project" value="TreeGrafter"/>
</dbReference>
<dbReference type="EMBL" id="CAJNOM010000972">
    <property type="protein sequence ID" value="CAF1582904.1"/>
    <property type="molecule type" value="Genomic_DNA"/>
</dbReference>
<keyword evidence="6" id="KW-1185">Reference proteome</keyword>